<evidence type="ECO:0000313" key="2">
    <source>
        <dbReference type="Proteomes" id="UP001221558"/>
    </source>
</evidence>
<sequence length="586" mass="62454">MESKIFTHYFGKVLILVVSTILFFSCAKDGGSEEVPVADGSTQLEFDVSGIADVLDAGAVGAEDDGHVAKAASAQHAGSSSASILEKTNVVDGEFDAVVTLERTKTASSLKNVYSKGTTVATASSNRSSLGSGSFVAAAMAAGVKYRVLIYTAADAYVGTIDATSGTAINPAFPVFKNTDYKWYAVSYNTTTQVAEPSNKATPTLDVTTAAQDLLFASGTIRTVAGGNKISIAFDRKMAVIKVRVDARGMFSPINSVDGTVTAATQGVVQSAGRLNLKTGAYNSTTANNSTINLNWSNESSDTGDSVKVAYIYTTGTSPIAGFGVNLSSLVLKLDNTQSPTRTFSNRNFNFTSSFTPTLGNRYTINIQLRESAVEIGGVKWARANLYFSASNPGYRFRQQSSNIYGTASNPAASGEYWNWRARKPGASGAETATGVVDPCTLVFPEGTWRMPDANEFNTLINVTSGSGTPRRSVGQTDNPTIRYAAWTNSATGSPTEYGINWTSWLSFGYRATGSNTIVNYNPSESTFYGYWWARDQVNTTNAQYFRANYTLNSNNSAYVATLEITPGTGTKTLGMNVRCVRTANN</sequence>
<dbReference type="RefSeq" id="WP_274267069.1">
    <property type="nucleotide sequence ID" value="NZ_CP117880.1"/>
</dbReference>
<reference evidence="1 2" key="1">
    <citation type="submission" date="2023-02" db="EMBL/GenBank/DDBJ databases">
        <title>Genome sequence of Sphingobacterium sp. KACC 22765.</title>
        <authorList>
            <person name="Kim S."/>
            <person name="Heo J."/>
            <person name="Kwon S.-W."/>
        </authorList>
    </citation>
    <scope>NUCLEOTIDE SEQUENCE [LARGE SCALE GENOMIC DNA]</scope>
    <source>
        <strain evidence="1 2">KACC 22765</strain>
    </source>
</reference>
<evidence type="ECO:0000313" key="1">
    <source>
        <dbReference type="EMBL" id="WDF68336.1"/>
    </source>
</evidence>
<dbReference type="PROSITE" id="PS51257">
    <property type="entry name" value="PROKAR_LIPOPROTEIN"/>
    <property type="match status" value="1"/>
</dbReference>
<accession>A0ABY7WIP4</accession>
<organism evidence="1 2">
    <name type="scientific">Sphingobacterium oryzagri</name>
    <dbReference type="NCBI Taxonomy" id="3025669"/>
    <lineage>
        <taxon>Bacteria</taxon>
        <taxon>Pseudomonadati</taxon>
        <taxon>Bacteroidota</taxon>
        <taxon>Sphingobacteriia</taxon>
        <taxon>Sphingobacteriales</taxon>
        <taxon>Sphingobacteriaceae</taxon>
        <taxon>Sphingobacterium</taxon>
    </lineage>
</organism>
<dbReference type="EMBL" id="CP117880">
    <property type="protein sequence ID" value="WDF68336.1"/>
    <property type="molecule type" value="Genomic_DNA"/>
</dbReference>
<gene>
    <name evidence="1" type="ORF">PQ465_18840</name>
</gene>
<protein>
    <submittedName>
        <fullName evidence="1">FISUMP domain-containing protein</fullName>
    </submittedName>
</protein>
<name>A0ABY7WIP4_9SPHI</name>
<keyword evidence="2" id="KW-1185">Reference proteome</keyword>
<dbReference type="Proteomes" id="UP001221558">
    <property type="component" value="Chromosome"/>
</dbReference>
<proteinExistence type="predicted"/>